<dbReference type="Pfam" id="PF17179">
    <property type="entry name" value="Fer4_22"/>
    <property type="match status" value="1"/>
</dbReference>
<evidence type="ECO:0000256" key="3">
    <source>
        <dbReference type="ARBA" id="ARBA00023014"/>
    </source>
</evidence>
<dbReference type="PANTHER" id="PTHR40447">
    <property type="entry name" value="ANAEROBIC SULFITE REDUCTASE SUBUNIT A"/>
    <property type="match status" value="1"/>
</dbReference>
<reference evidence="5" key="1">
    <citation type="submission" date="2020-07" db="EMBL/GenBank/DDBJ databases">
        <title>Huge and variable diversity of episymbiotic CPR bacteria and DPANN archaea in groundwater ecosystems.</title>
        <authorList>
            <person name="He C.Y."/>
            <person name="Keren R."/>
            <person name="Whittaker M."/>
            <person name="Farag I.F."/>
            <person name="Doudna J."/>
            <person name="Cate J.H.D."/>
            <person name="Banfield J.F."/>
        </authorList>
    </citation>
    <scope>NUCLEOTIDE SEQUENCE</scope>
    <source>
        <strain evidence="5">NC_groundwater_1860_Pr3_B-0.1um_51_7</strain>
    </source>
</reference>
<sequence>MGKICVLETRLITKDKIKPWIEAMLEKTKVIAPQESHGDILYDFIDTPQEVMLDAYEVPPWMSIKRFFFPQMDTILKYKKENGRMEVEPVLSELKRVIFGVRACDHSALSFCDKWYTADGFKDVYYLRRRENSTIINIACNVPGKNCFCVYADTGPFARNEFDIQMIDFGEEYLVEIGSAKGKTLTQGRYAHLFGDAPKTAEEKRFELLLEAKGMFRTYIDQRSVTEKLKKDEVPDALWENMSKRCQNCGGCSYVCPCCICFNVVDKKINSNEGFRVRTWDNCTFAGYTLMAGGHNPRGKQKDRFMRRYYHKLFYEFDKFGEIGCVGCGRCTTTCPGKIDMARVTRSILTRGT</sequence>
<dbReference type="Proteomes" id="UP000808761">
    <property type="component" value="Unassembled WGS sequence"/>
</dbReference>
<protein>
    <submittedName>
        <fullName evidence="5">4Fe-4S dicluster domain-containing protein</fullName>
    </submittedName>
</protein>
<feature type="domain" description="4Fe-4S ferredoxin-type" evidence="4">
    <location>
        <begin position="236"/>
        <end position="267"/>
    </location>
</feature>
<evidence type="ECO:0000259" key="4">
    <source>
        <dbReference type="PROSITE" id="PS51379"/>
    </source>
</evidence>
<organism evidence="5 6">
    <name type="scientific">Candidatus Saganbacteria bacterium</name>
    <dbReference type="NCBI Taxonomy" id="2575572"/>
    <lineage>
        <taxon>Bacteria</taxon>
        <taxon>Bacillati</taxon>
        <taxon>Saganbacteria</taxon>
    </lineage>
</organism>
<evidence type="ECO:0000313" key="5">
    <source>
        <dbReference type="EMBL" id="MBI5078421.1"/>
    </source>
</evidence>
<dbReference type="PROSITE" id="PS51379">
    <property type="entry name" value="4FE4S_FER_2"/>
    <property type="match status" value="2"/>
</dbReference>
<dbReference type="PANTHER" id="PTHR40447:SF1">
    <property type="entry name" value="ANAEROBIC SULFITE REDUCTASE SUBUNIT A"/>
    <property type="match status" value="1"/>
</dbReference>
<keyword evidence="1" id="KW-0479">Metal-binding</keyword>
<gene>
    <name evidence="5" type="ORF">HZB08_00155</name>
</gene>
<dbReference type="InterPro" id="IPR017896">
    <property type="entry name" value="4Fe4S_Fe-S-bd"/>
</dbReference>
<dbReference type="EMBL" id="JACRKR010000008">
    <property type="protein sequence ID" value="MBI5078421.1"/>
    <property type="molecule type" value="Genomic_DNA"/>
</dbReference>
<accession>A0A9D6YVJ8</accession>
<name>A0A9D6YVJ8_UNCSA</name>
<dbReference type="AlphaFoldDB" id="A0A9D6YVJ8"/>
<keyword evidence="2" id="KW-0408">Iron</keyword>
<dbReference type="GO" id="GO:0046872">
    <property type="term" value="F:metal ion binding"/>
    <property type="evidence" value="ECO:0007669"/>
    <property type="project" value="UniProtKB-KW"/>
</dbReference>
<dbReference type="PROSITE" id="PS00198">
    <property type="entry name" value="4FE4S_FER_1"/>
    <property type="match status" value="2"/>
</dbReference>
<evidence type="ECO:0000256" key="1">
    <source>
        <dbReference type="ARBA" id="ARBA00022723"/>
    </source>
</evidence>
<evidence type="ECO:0000313" key="6">
    <source>
        <dbReference type="Proteomes" id="UP000808761"/>
    </source>
</evidence>
<comment type="caution">
    <text evidence="5">The sequence shown here is derived from an EMBL/GenBank/DDBJ whole genome shotgun (WGS) entry which is preliminary data.</text>
</comment>
<dbReference type="InterPro" id="IPR017900">
    <property type="entry name" value="4Fe4S_Fe_S_CS"/>
</dbReference>
<keyword evidence="3" id="KW-0411">Iron-sulfur</keyword>
<evidence type="ECO:0000256" key="2">
    <source>
        <dbReference type="ARBA" id="ARBA00023004"/>
    </source>
</evidence>
<feature type="domain" description="4Fe-4S ferredoxin-type" evidence="4">
    <location>
        <begin position="313"/>
        <end position="344"/>
    </location>
</feature>
<dbReference type="SUPFAM" id="SSF46548">
    <property type="entry name" value="alpha-helical ferredoxin"/>
    <property type="match status" value="1"/>
</dbReference>
<dbReference type="GO" id="GO:0051536">
    <property type="term" value="F:iron-sulfur cluster binding"/>
    <property type="evidence" value="ECO:0007669"/>
    <property type="project" value="UniProtKB-KW"/>
</dbReference>
<proteinExistence type="predicted"/>